<dbReference type="Proteomes" id="UP000030848">
    <property type="component" value="Unassembled WGS sequence"/>
</dbReference>
<sequence length="92" mass="10318">MSCPIVRRTPHRGKQRKPRHPIPPPPRPSPRPRSSFEDARHGVRQVPAAPHDDGFFTVIPRENCFVLYGFPYPGNETPFAMSASPQSTMVTA</sequence>
<feature type="region of interest" description="Disordered" evidence="1">
    <location>
        <begin position="1"/>
        <end position="53"/>
    </location>
</feature>
<evidence type="ECO:0000256" key="1">
    <source>
        <dbReference type="SAM" id="MobiDB-lite"/>
    </source>
</evidence>
<dbReference type="EMBL" id="JRZE01000006">
    <property type="protein sequence ID" value="KHF42926.1"/>
    <property type="molecule type" value="Genomic_DNA"/>
</dbReference>
<evidence type="ECO:0000313" key="2">
    <source>
        <dbReference type="EMBL" id="KHF42926.1"/>
    </source>
</evidence>
<name>A0A837DAU5_9PSEU</name>
<feature type="compositionally biased region" description="Basic residues" evidence="1">
    <location>
        <begin position="8"/>
        <end position="20"/>
    </location>
</feature>
<reference evidence="2 3" key="1">
    <citation type="submission" date="2014-10" db="EMBL/GenBank/DDBJ databases">
        <title>Genome sequence of Micropolyspora internatus JCM3315.</title>
        <authorList>
            <person name="Shin S.-K."/>
            <person name="Yi H."/>
        </authorList>
    </citation>
    <scope>NUCLEOTIDE SEQUENCE [LARGE SCALE GENOMIC DNA]</scope>
    <source>
        <strain evidence="2 3">JCM 3315</strain>
    </source>
</reference>
<proteinExistence type="predicted"/>
<organism evidence="2 3">
    <name type="scientific">Saccharomonospora viridis</name>
    <dbReference type="NCBI Taxonomy" id="1852"/>
    <lineage>
        <taxon>Bacteria</taxon>
        <taxon>Bacillati</taxon>
        <taxon>Actinomycetota</taxon>
        <taxon>Actinomycetes</taxon>
        <taxon>Pseudonocardiales</taxon>
        <taxon>Pseudonocardiaceae</taxon>
        <taxon>Saccharomonospora</taxon>
    </lineage>
</organism>
<comment type="caution">
    <text evidence="2">The sequence shown here is derived from an EMBL/GenBank/DDBJ whole genome shotgun (WGS) entry which is preliminary data.</text>
</comment>
<feature type="compositionally biased region" description="Pro residues" evidence="1">
    <location>
        <begin position="21"/>
        <end position="31"/>
    </location>
</feature>
<dbReference type="AlphaFoldDB" id="A0A837DAU5"/>
<evidence type="ECO:0000313" key="3">
    <source>
        <dbReference type="Proteomes" id="UP000030848"/>
    </source>
</evidence>
<gene>
    <name evidence="2" type="ORF">MINT15_31280</name>
</gene>
<accession>A0A837DAU5</accession>
<protein>
    <submittedName>
        <fullName evidence="2">Uncharacterized protein</fullName>
    </submittedName>
</protein>